<dbReference type="AlphaFoldDB" id="A0A1E7ERV8"/>
<evidence type="ECO:0000313" key="1">
    <source>
        <dbReference type="EMBL" id="OEU08293.1"/>
    </source>
</evidence>
<dbReference type="KEGG" id="fcy:FRACYDRAFT_250082"/>
<sequence length="132" mass="14959">MHFWTDCASHNPKASIQIFKATFKAGMFFFPKKKGTPYKIACASYDQLFQKNTFHTPFYGSYASYGVHYASKSKGRDAVMEVIESTLSNCSDKPDSFVDAFLSAAVDKGVSLDCVYFLLRRDPDMLHKLRLD</sequence>
<accession>A0A1E7ERV8</accession>
<dbReference type="EMBL" id="KV784381">
    <property type="protein sequence ID" value="OEU08293.1"/>
    <property type="molecule type" value="Genomic_DNA"/>
</dbReference>
<keyword evidence="2" id="KW-1185">Reference proteome</keyword>
<name>A0A1E7ERV8_9STRA</name>
<reference evidence="1 2" key="1">
    <citation type="submission" date="2016-09" db="EMBL/GenBank/DDBJ databases">
        <title>Extensive genetic diversity and differential bi-allelic expression allows diatom success in the polar Southern Ocean.</title>
        <authorList>
            <consortium name="DOE Joint Genome Institute"/>
            <person name="Mock T."/>
            <person name="Otillar R.P."/>
            <person name="Strauss J."/>
            <person name="Dupont C."/>
            <person name="Frickenhaus S."/>
            <person name="Maumus F."/>
            <person name="Mcmullan M."/>
            <person name="Sanges R."/>
            <person name="Schmutz J."/>
            <person name="Toseland A."/>
            <person name="Valas R."/>
            <person name="Veluchamy A."/>
            <person name="Ward B.J."/>
            <person name="Allen A."/>
            <person name="Barry K."/>
            <person name="Falciatore A."/>
            <person name="Ferrante M."/>
            <person name="Fortunato A.E."/>
            <person name="Gloeckner G."/>
            <person name="Gruber A."/>
            <person name="Hipkin R."/>
            <person name="Janech M."/>
            <person name="Kroth P."/>
            <person name="Leese F."/>
            <person name="Lindquist E."/>
            <person name="Lyon B.R."/>
            <person name="Martin J."/>
            <person name="Mayer C."/>
            <person name="Parker M."/>
            <person name="Quesneville H."/>
            <person name="Raymond J."/>
            <person name="Uhlig C."/>
            <person name="Valentin K.U."/>
            <person name="Worden A.Z."/>
            <person name="Armbrust E.V."/>
            <person name="Bowler C."/>
            <person name="Green B."/>
            <person name="Moulton V."/>
            <person name="Van Oosterhout C."/>
            <person name="Grigoriev I."/>
        </authorList>
    </citation>
    <scope>NUCLEOTIDE SEQUENCE [LARGE SCALE GENOMIC DNA]</scope>
    <source>
        <strain evidence="1 2">CCMP1102</strain>
    </source>
</reference>
<dbReference type="InParanoid" id="A0A1E7ERV8"/>
<gene>
    <name evidence="1" type="ORF">FRACYDRAFT_250082</name>
</gene>
<protein>
    <submittedName>
        <fullName evidence="1">Uncharacterized protein</fullName>
    </submittedName>
</protein>
<evidence type="ECO:0000313" key="2">
    <source>
        <dbReference type="Proteomes" id="UP000095751"/>
    </source>
</evidence>
<proteinExistence type="predicted"/>
<dbReference type="OrthoDB" id="55651at2759"/>
<dbReference type="Proteomes" id="UP000095751">
    <property type="component" value="Unassembled WGS sequence"/>
</dbReference>
<organism evidence="1 2">
    <name type="scientific">Fragilariopsis cylindrus CCMP1102</name>
    <dbReference type="NCBI Taxonomy" id="635003"/>
    <lineage>
        <taxon>Eukaryota</taxon>
        <taxon>Sar</taxon>
        <taxon>Stramenopiles</taxon>
        <taxon>Ochrophyta</taxon>
        <taxon>Bacillariophyta</taxon>
        <taxon>Bacillariophyceae</taxon>
        <taxon>Bacillariophycidae</taxon>
        <taxon>Bacillariales</taxon>
        <taxon>Bacillariaceae</taxon>
        <taxon>Fragilariopsis</taxon>
    </lineage>
</organism>